<feature type="transmembrane region" description="Helical" evidence="9">
    <location>
        <begin position="16"/>
        <end position="38"/>
    </location>
</feature>
<dbReference type="InterPro" id="IPR055348">
    <property type="entry name" value="DctQ"/>
</dbReference>
<keyword evidence="3" id="KW-1003">Cell membrane</keyword>
<dbReference type="Proteomes" id="UP000605848">
    <property type="component" value="Unassembled WGS sequence"/>
</dbReference>
<name>A0A937D1I6_9HYPH</name>
<dbReference type="GO" id="GO:0022857">
    <property type="term" value="F:transmembrane transporter activity"/>
    <property type="evidence" value="ECO:0007669"/>
    <property type="project" value="UniProtKB-UniRule"/>
</dbReference>
<keyword evidence="12" id="KW-1185">Reference proteome</keyword>
<evidence type="ECO:0000256" key="5">
    <source>
        <dbReference type="ARBA" id="ARBA00022692"/>
    </source>
</evidence>
<evidence type="ECO:0000313" key="11">
    <source>
        <dbReference type="EMBL" id="MBL0407056.1"/>
    </source>
</evidence>
<evidence type="ECO:0000259" key="10">
    <source>
        <dbReference type="Pfam" id="PF04290"/>
    </source>
</evidence>
<organism evidence="11 12">
    <name type="scientific">Microvirga aerilata</name>
    <dbReference type="NCBI Taxonomy" id="670292"/>
    <lineage>
        <taxon>Bacteria</taxon>
        <taxon>Pseudomonadati</taxon>
        <taxon>Pseudomonadota</taxon>
        <taxon>Alphaproteobacteria</taxon>
        <taxon>Hyphomicrobiales</taxon>
        <taxon>Methylobacteriaceae</taxon>
        <taxon>Microvirga</taxon>
    </lineage>
</organism>
<protein>
    <recommendedName>
        <fullName evidence="9">TRAP transporter small permease protein</fullName>
    </recommendedName>
</protein>
<comment type="caution">
    <text evidence="11">The sequence shown here is derived from an EMBL/GenBank/DDBJ whole genome shotgun (WGS) entry which is preliminary data.</text>
</comment>
<evidence type="ECO:0000256" key="8">
    <source>
        <dbReference type="ARBA" id="ARBA00038436"/>
    </source>
</evidence>
<dbReference type="EMBL" id="JAEQMY010000061">
    <property type="protein sequence ID" value="MBL0407056.1"/>
    <property type="molecule type" value="Genomic_DNA"/>
</dbReference>
<keyword evidence="2 9" id="KW-0813">Transport</keyword>
<dbReference type="InterPro" id="IPR007387">
    <property type="entry name" value="TRAP_DctQ"/>
</dbReference>
<accession>A0A937D1I6</accession>
<sequence length="166" mass="17964">MRSLTAAFLRLDKVTTLAVGIAASVALAVAVAAGFWQVTTRFLLESPATWSEALVRLALIWMVLLGLAVTLRQGALVSIDIAHRYSTGPAKRAIEAVALFSTLFLLAVLFWFGWEMTNRVRFQEMAGLEISISWGYAAIPVGAVFAAIGAIANFLDYRSEELEAAV</sequence>
<dbReference type="AlphaFoldDB" id="A0A937D1I6"/>
<evidence type="ECO:0000256" key="1">
    <source>
        <dbReference type="ARBA" id="ARBA00004429"/>
    </source>
</evidence>
<dbReference type="GO" id="GO:0005886">
    <property type="term" value="C:plasma membrane"/>
    <property type="evidence" value="ECO:0007669"/>
    <property type="project" value="UniProtKB-SubCell"/>
</dbReference>
<comment type="subunit">
    <text evidence="9">The complex comprises the extracytoplasmic solute receptor protein and the two transmembrane proteins.</text>
</comment>
<dbReference type="PANTHER" id="PTHR35011:SF2">
    <property type="entry name" value="2,3-DIKETO-L-GULONATE TRAP TRANSPORTER SMALL PERMEASE PROTEIN YIAM"/>
    <property type="match status" value="1"/>
</dbReference>
<dbReference type="RefSeq" id="WP_202063915.1">
    <property type="nucleotide sequence ID" value="NZ_JAEQMY010000061.1"/>
</dbReference>
<comment type="similarity">
    <text evidence="8 9">Belongs to the TRAP transporter small permease family.</text>
</comment>
<gene>
    <name evidence="11" type="ORF">JKG68_24270</name>
</gene>
<dbReference type="Pfam" id="PF04290">
    <property type="entry name" value="DctQ"/>
    <property type="match status" value="1"/>
</dbReference>
<keyword evidence="4 9" id="KW-0997">Cell inner membrane</keyword>
<evidence type="ECO:0000256" key="9">
    <source>
        <dbReference type="RuleBase" id="RU369079"/>
    </source>
</evidence>
<proteinExistence type="inferred from homology"/>
<dbReference type="PANTHER" id="PTHR35011">
    <property type="entry name" value="2,3-DIKETO-L-GULONATE TRAP TRANSPORTER SMALL PERMEASE PROTEIN YIAM"/>
    <property type="match status" value="1"/>
</dbReference>
<evidence type="ECO:0000256" key="3">
    <source>
        <dbReference type="ARBA" id="ARBA00022475"/>
    </source>
</evidence>
<feature type="transmembrane region" description="Helical" evidence="9">
    <location>
        <begin position="93"/>
        <end position="114"/>
    </location>
</feature>
<comment type="function">
    <text evidence="9">Part of the tripartite ATP-independent periplasmic (TRAP) transport system.</text>
</comment>
<evidence type="ECO:0000256" key="2">
    <source>
        <dbReference type="ARBA" id="ARBA00022448"/>
    </source>
</evidence>
<feature type="transmembrane region" description="Helical" evidence="9">
    <location>
        <begin position="58"/>
        <end position="81"/>
    </location>
</feature>
<evidence type="ECO:0000256" key="6">
    <source>
        <dbReference type="ARBA" id="ARBA00022989"/>
    </source>
</evidence>
<dbReference type="GO" id="GO:0015740">
    <property type="term" value="P:C4-dicarboxylate transport"/>
    <property type="evidence" value="ECO:0007669"/>
    <property type="project" value="TreeGrafter"/>
</dbReference>
<comment type="subcellular location">
    <subcellularLocation>
        <location evidence="1 9">Cell inner membrane</location>
        <topology evidence="1 9">Multi-pass membrane protein</topology>
    </subcellularLocation>
</comment>
<keyword evidence="7 9" id="KW-0472">Membrane</keyword>
<keyword evidence="5 9" id="KW-0812">Transmembrane</keyword>
<evidence type="ECO:0000256" key="7">
    <source>
        <dbReference type="ARBA" id="ARBA00023136"/>
    </source>
</evidence>
<feature type="transmembrane region" description="Helical" evidence="9">
    <location>
        <begin position="134"/>
        <end position="155"/>
    </location>
</feature>
<keyword evidence="6 9" id="KW-1133">Transmembrane helix</keyword>
<evidence type="ECO:0000256" key="4">
    <source>
        <dbReference type="ARBA" id="ARBA00022519"/>
    </source>
</evidence>
<feature type="domain" description="Tripartite ATP-independent periplasmic transporters DctQ component" evidence="10">
    <location>
        <begin position="31"/>
        <end position="155"/>
    </location>
</feature>
<evidence type="ECO:0000313" key="12">
    <source>
        <dbReference type="Proteomes" id="UP000605848"/>
    </source>
</evidence>
<reference evidence="11" key="1">
    <citation type="submission" date="2021-01" db="EMBL/GenBank/DDBJ databases">
        <title>Microvirga sp.</title>
        <authorList>
            <person name="Kim M.K."/>
        </authorList>
    </citation>
    <scope>NUCLEOTIDE SEQUENCE</scope>
    <source>
        <strain evidence="11">5420S-16</strain>
    </source>
</reference>